<evidence type="ECO:0000259" key="7">
    <source>
        <dbReference type="Pfam" id="PF00171"/>
    </source>
</evidence>
<dbReference type="PROSITE" id="PS00070">
    <property type="entry name" value="ALDEHYDE_DEHYDR_CYS"/>
    <property type="match status" value="1"/>
</dbReference>
<dbReference type="InterPro" id="IPR029510">
    <property type="entry name" value="Ald_DH_CS_GLU"/>
</dbReference>
<keyword evidence="2 3" id="KW-0560">Oxidoreductase</keyword>
<gene>
    <name evidence="8" type="primary">davD</name>
    <name evidence="8" type="ORF">ENSA7_57240</name>
</gene>
<evidence type="ECO:0000256" key="1">
    <source>
        <dbReference type="ARBA" id="ARBA00009986"/>
    </source>
</evidence>
<comment type="caution">
    <text evidence="8">The sequence shown here is derived from an EMBL/GenBank/DDBJ whole genome shotgun (WGS) entry which is preliminary data.</text>
</comment>
<dbReference type="FunFam" id="3.40.309.10:FF:000009">
    <property type="entry name" value="Aldehyde dehydrogenase A"/>
    <property type="match status" value="1"/>
</dbReference>
<evidence type="ECO:0000313" key="9">
    <source>
        <dbReference type="Proteomes" id="UP000238823"/>
    </source>
</evidence>
<evidence type="ECO:0000256" key="6">
    <source>
        <dbReference type="RuleBase" id="RU003345"/>
    </source>
</evidence>
<dbReference type="PIRSF" id="PIRSF036492">
    <property type="entry name" value="ALDH"/>
    <property type="match status" value="1"/>
</dbReference>
<dbReference type="InterPro" id="IPR015590">
    <property type="entry name" value="Aldehyde_DH_dom"/>
</dbReference>
<dbReference type="GO" id="GO:0006081">
    <property type="term" value="P:aldehyde metabolic process"/>
    <property type="evidence" value="ECO:0007669"/>
    <property type="project" value="InterPro"/>
</dbReference>
<accession>A0A2S9Y7P4</accession>
<evidence type="ECO:0000256" key="5">
    <source>
        <dbReference type="PROSITE-ProRule" id="PRU10007"/>
    </source>
</evidence>
<dbReference type="InterPro" id="IPR016161">
    <property type="entry name" value="Ald_DH/histidinol_DH"/>
</dbReference>
<evidence type="ECO:0000256" key="4">
    <source>
        <dbReference type="PIRSR" id="PIRSR036492-1"/>
    </source>
</evidence>
<dbReference type="PANTHER" id="PTHR11699">
    <property type="entry name" value="ALDEHYDE DEHYDROGENASE-RELATED"/>
    <property type="match status" value="1"/>
</dbReference>
<comment type="similarity">
    <text evidence="1 3 6">Belongs to the aldehyde dehydrogenase family.</text>
</comment>
<dbReference type="InterPro" id="IPR016162">
    <property type="entry name" value="Ald_DH_N"/>
</dbReference>
<dbReference type="InterPro" id="IPR016160">
    <property type="entry name" value="Ald_DH_CS_CYS"/>
</dbReference>
<dbReference type="InterPro" id="IPR016163">
    <property type="entry name" value="Ald_DH_C"/>
</dbReference>
<evidence type="ECO:0000256" key="2">
    <source>
        <dbReference type="ARBA" id="ARBA00023002"/>
    </source>
</evidence>
<dbReference type="Gene3D" id="3.40.309.10">
    <property type="entry name" value="Aldehyde Dehydrogenase, Chain A, domain 2"/>
    <property type="match status" value="1"/>
</dbReference>
<feature type="active site" evidence="4 5">
    <location>
        <position position="247"/>
    </location>
</feature>
<reference evidence="8 9" key="1">
    <citation type="submission" date="2018-03" db="EMBL/GenBank/DDBJ databases">
        <title>Draft Genome Sequences of the Obligatory Marine Myxobacteria Enhygromyxa salina SWB007.</title>
        <authorList>
            <person name="Poehlein A."/>
            <person name="Moghaddam J.A."/>
            <person name="Harms H."/>
            <person name="Alanjari M."/>
            <person name="Koenig G.M."/>
            <person name="Daniel R."/>
            <person name="Schaeberle T.F."/>
        </authorList>
    </citation>
    <scope>NUCLEOTIDE SEQUENCE [LARGE SCALE GENOMIC DNA]</scope>
    <source>
        <strain evidence="8 9">SWB007</strain>
    </source>
</reference>
<evidence type="ECO:0000313" key="8">
    <source>
        <dbReference type="EMBL" id="PRQ01119.1"/>
    </source>
</evidence>
<dbReference type="PROSITE" id="PS00687">
    <property type="entry name" value="ALDEHYDE_DEHYDR_GLU"/>
    <property type="match status" value="1"/>
</dbReference>
<dbReference type="EMBL" id="PVNL01000117">
    <property type="protein sequence ID" value="PRQ01119.1"/>
    <property type="molecule type" value="Genomic_DNA"/>
</dbReference>
<organism evidence="8 9">
    <name type="scientific">Enhygromyxa salina</name>
    <dbReference type="NCBI Taxonomy" id="215803"/>
    <lineage>
        <taxon>Bacteria</taxon>
        <taxon>Pseudomonadati</taxon>
        <taxon>Myxococcota</taxon>
        <taxon>Polyangia</taxon>
        <taxon>Nannocystales</taxon>
        <taxon>Nannocystaceae</taxon>
        <taxon>Enhygromyxa</taxon>
    </lineage>
</organism>
<dbReference type="AlphaFoldDB" id="A0A2S9Y7P4"/>
<feature type="active site" evidence="4">
    <location>
        <position position="281"/>
    </location>
</feature>
<sequence length="540" mass="58876">MPEGSARTTSKLPPIECHDPATLERLGEVEVMDRERVEAIIARARAVQPQWAATSFAKRREVFRDLLAWIVEHQADICHLAARDSGKTLIDAAMGEVFPVCEKLRYTIANGERDLSPDPRSPGFLLHKRGRVEYLPFGVVAVIAPWNFPFHNIFCPLIPALFAGNAVVVKVSEWTSWSAGDYLEIVHRILRKHGLPADLVQVVTGWGESGAHLVRGGVDKVFFTGSPGNGRKVMATASDDLTPVVLELGGKDPLIVCDDANLEQAADAAMLGVFTACGQMCVGAERIYVFDEVHDQFVETMRARVAALRQGPPLTHAIVDCGATTMPAQLEIISALVDDALERGATALVGGRRNPALAGQYFEPTLLVGVDHTMRITQEEVFGPVMVVIRVRDEAEAVRLANDCPYGLGSSVFTCDRARGQRIARQLRTGMTVVNDYGVAYMMQALPFGGVGNSGFGRINGPEGLRACCYTKAIVEDRVPLGRSVSFHPVRPYSYELVQTAVRVIYSRGLRAKGRALLDAARMLASMNSESSDSDESKKF</sequence>
<dbReference type="RefSeq" id="WP_106092597.1">
    <property type="nucleotide sequence ID" value="NZ_PVNL01000117.1"/>
</dbReference>
<proteinExistence type="inferred from homology"/>
<dbReference type="SUPFAM" id="SSF53720">
    <property type="entry name" value="ALDH-like"/>
    <property type="match status" value="1"/>
</dbReference>
<dbReference type="OrthoDB" id="9762436at2"/>
<protein>
    <recommendedName>
        <fullName evidence="3">Aldehyde dehydrogenase</fullName>
    </recommendedName>
</protein>
<dbReference type="InterPro" id="IPR012394">
    <property type="entry name" value="Aldehyde_DH_NAD(P)"/>
</dbReference>
<evidence type="ECO:0000256" key="3">
    <source>
        <dbReference type="PIRNR" id="PIRNR036492"/>
    </source>
</evidence>
<name>A0A2S9Y7P4_9BACT</name>
<dbReference type="Gene3D" id="3.40.605.10">
    <property type="entry name" value="Aldehyde Dehydrogenase, Chain A, domain 1"/>
    <property type="match status" value="1"/>
</dbReference>
<feature type="domain" description="Aldehyde dehydrogenase" evidence="7">
    <location>
        <begin position="13"/>
        <end position="474"/>
    </location>
</feature>
<dbReference type="Proteomes" id="UP000238823">
    <property type="component" value="Unassembled WGS sequence"/>
</dbReference>
<dbReference type="Pfam" id="PF00171">
    <property type="entry name" value="Aldedh"/>
    <property type="match status" value="1"/>
</dbReference>
<dbReference type="GO" id="GO:0016620">
    <property type="term" value="F:oxidoreductase activity, acting on the aldehyde or oxo group of donors, NAD or NADP as acceptor"/>
    <property type="evidence" value="ECO:0007669"/>
    <property type="project" value="InterPro"/>
</dbReference>